<gene>
    <name evidence="3" type="ORF">CHLNCDRAFT_143524</name>
</gene>
<organism evidence="4">
    <name type="scientific">Chlorella variabilis</name>
    <name type="common">Green alga</name>
    <dbReference type="NCBI Taxonomy" id="554065"/>
    <lineage>
        <taxon>Eukaryota</taxon>
        <taxon>Viridiplantae</taxon>
        <taxon>Chlorophyta</taxon>
        <taxon>core chlorophytes</taxon>
        <taxon>Trebouxiophyceae</taxon>
        <taxon>Chlorellales</taxon>
        <taxon>Chlorellaceae</taxon>
        <taxon>Chlorella clade</taxon>
        <taxon>Chlorella</taxon>
    </lineage>
</organism>
<dbReference type="GeneID" id="17356554"/>
<reference evidence="3 4" key="1">
    <citation type="journal article" date="2010" name="Plant Cell">
        <title>The Chlorella variabilis NC64A genome reveals adaptation to photosymbiosis, coevolution with viruses, and cryptic sex.</title>
        <authorList>
            <person name="Blanc G."/>
            <person name="Duncan G."/>
            <person name="Agarkova I."/>
            <person name="Borodovsky M."/>
            <person name="Gurnon J."/>
            <person name="Kuo A."/>
            <person name="Lindquist E."/>
            <person name="Lucas S."/>
            <person name="Pangilinan J."/>
            <person name="Polle J."/>
            <person name="Salamov A."/>
            <person name="Terry A."/>
            <person name="Yamada T."/>
            <person name="Dunigan D.D."/>
            <person name="Grigoriev I.V."/>
            <person name="Claverie J.M."/>
            <person name="Van Etten J.L."/>
        </authorList>
    </citation>
    <scope>NUCLEOTIDE SEQUENCE [LARGE SCALE GENOMIC DNA]</scope>
    <source>
        <strain evidence="3 4">NC64A</strain>
    </source>
</reference>
<dbReference type="InterPro" id="IPR005085">
    <property type="entry name" value="CBM25"/>
</dbReference>
<evidence type="ECO:0000259" key="2">
    <source>
        <dbReference type="SMART" id="SM01066"/>
    </source>
</evidence>
<dbReference type="InterPro" id="IPR013783">
    <property type="entry name" value="Ig-like_fold"/>
</dbReference>
<dbReference type="AlphaFoldDB" id="E1ZB38"/>
<evidence type="ECO:0000313" key="4">
    <source>
        <dbReference type="Proteomes" id="UP000008141"/>
    </source>
</evidence>
<keyword evidence="1" id="KW-0175">Coiled coil</keyword>
<sequence>MESTGGISATMLQCAQQTCALGLRVQAAAPCRSQPLTSQPAPCCRQPPLRRRGPVLAVGFFRRGDSNNTAANSTSSRDTQDTLVSDGAIKSLSPEARRIFREAQDNIIELNKSRLRALEELKGARLRIAELEGKLEQAVAEASQATAQLQQLGPGGTQAAAAAAAAAAGALPEVSYNFSTAQAPQVAQQPPPTTTPAPTSDTITVVYETGWGAAYVHHNVDGAGWTTVPGTQMQNGTQQFPDKKVLTVQGRRMEFVINNGGSDWDKPNPYGSSGSSNYVITEPGTYRIKNGKVGRLA</sequence>
<name>E1ZB38_CHLVA</name>
<dbReference type="STRING" id="554065.E1ZB38"/>
<dbReference type="eggNOG" id="ENOG502SEBH">
    <property type="taxonomic scope" value="Eukaryota"/>
</dbReference>
<dbReference type="SMART" id="SM01066">
    <property type="entry name" value="CBM_25"/>
    <property type="match status" value="1"/>
</dbReference>
<dbReference type="EMBL" id="GL433840">
    <property type="protein sequence ID" value="EFN57161.1"/>
    <property type="molecule type" value="Genomic_DNA"/>
</dbReference>
<dbReference type="Proteomes" id="UP000008141">
    <property type="component" value="Unassembled WGS sequence"/>
</dbReference>
<dbReference type="InParanoid" id="E1ZB38"/>
<dbReference type="RefSeq" id="XP_005849263.1">
    <property type="nucleotide sequence ID" value="XM_005849201.1"/>
</dbReference>
<dbReference type="OrthoDB" id="542705at2759"/>
<accession>E1ZB38</accession>
<protein>
    <recommendedName>
        <fullName evidence="2">Carbohydrate binding module family 25 domain-containing protein</fullName>
    </recommendedName>
</protein>
<evidence type="ECO:0000256" key="1">
    <source>
        <dbReference type="SAM" id="Coils"/>
    </source>
</evidence>
<dbReference type="GO" id="GO:2001070">
    <property type="term" value="F:starch binding"/>
    <property type="evidence" value="ECO:0007669"/>
    <property type="project" value="InterPro"/>
</dbReference>
<evidence type="ECO:0000313" key="3">
    <source>
        <dbReference type="EMBL" id="EFN57161.1"/>
    </source>
</evidence>
<feature type="coiled-coil region" evidence="1">
    <location>
        <begin position="114"/>
        <end position="148"/>
    </location>
</feature>
<keyword evidence="4" id="KW-1185">Reference proteome</keyword>
<proteinExistence type="predicted"/>
<feature type="domain" description="Carbohydrate binding module family 25" evidence="2">
    <location>
        <begin position="200"/>
        <end position="283"/>
    </location>
</feature>
<dbReference type="KEGG" id="cvr:CHLNCDRAFT_143524"/>
<dbReference type="Gene3D" id="2.60.40.10">
    <property type="entry name" value="Immunoglobulins"/>
    <property type="match status" value="1"/>
</dbReference>